<evidence type="ECO:0000313" key="2">
    <source>
        <dbReference type="Proteomes" id="UP000247980"/>
    </source>
</evidence>
<sequence>MLFCMDIVQTIRYSQTASEWAEAFDFVIGKPKDKDTGPRGTDVTFAHRTILAAQSPSAFLQHSAHQS</sequence>
<name>A0A2V5IQU8_9MICC</name>
<proteinExistence type="predicted"/>
<protein>
    <submittedName>
        <fullName evidence="1">Uncharacterized protein</fullName>
    </submittedName>
</protein>
<dbReference type="Proteomes" id="UP000247980">
    <property type="component" value="Unassembled WGS sequence"/>
</dbReference>
<gene>
    <name evidence="1" type="ORF">CVS30_06320</name>
</gene>
<reference evidence="1 2" key="1">
    <citation type="submission" date="2018-05" db="EMBL/GenBank/DDBJ databases">
        <title>Genetic diversity of glacier-inhabiting Cryobacterium bacteria in China and description of Cryobacterium mengkeensis sp. nov. and Arthrobacter glacialis sp. nov.</title>
        <authorList>
            <person name="Liu Q."/>
            <person name="Xin Y.-H."/>
        </authorList>
    </citation>
    <scope>NUCLEOTIDE SEQUENCE [LARGE SCALE GENOMIC DNA]</scope>
    <source>
        <strain evidence="1 2">B7</strain>
    </source>
</reference>
<organism evidence="1 2">
    <name type="scientific">Arthrobacter psychrolactophilus</name>
    <dbReference type="NCBI Taxonomy" id="92442"/>
    <lineage>
        <taxon>Bacteria</taxon>
        <taxon>Bacillati</taxon>
        <taxon>Actinomycetota</taxon>
        <taxon>Actinomycetes</taxon>
        <taxon>Micrococcales</taxon>
        <taxon>Micrococcaceae</taxon>
        <taxon>Arthrobacter</taxon>
    </lineage>
</organism>
<dbReference type="EMBL" id="QJVC01000004">
    <property type="protein sequence ID" value="PYI38928.1"/>
    <property type="molecule type" value="Genomic_DNA"/>
</dbReference>
<dbReference type="AlphaFoldDB" id="A0A2V5IQU8"/>
<keyword evidence="2" id="KW-1185">Reference proteome</keyword>
<comment type="caution">
    <text evidence="1">The sequence shown here is derived from an EMBL/GenBank/DDBJ whole genome shotgun (WGS) entry which is preliminary data.</text>
</comment>
<accession>A0A2V5IQU8</accession>
<evidence type="ECO:0000313" key="1">
    <source>
        <dbReference type="EMBL" id="PYI38928.1"/>
    </source>
</evidence>